<protein>
    <submittedName>
        <fullName evidence="1">Uncharacterized protein</fullName>
    </submittedName>
</protein>
<accession>A0AAP0QPG8</accession>
<dbReference type="EMBL" id="JBCGBO010000004">
    <property type="protein sequence ID" value="KAK9207867.1"/>
    <property type="molecule type" value="Genomic_DNA"/>
</dbReference>
<gene>
    <name evidence="1" type="ORF">WN944_000215</name>
</gene>
<evidence type="ECO:0000313" key="2">
    <source>
        <dbReference type="Proteomes" id="UP001428341"/>
    </source>
</evidence>
<keyword evidence="2" id="KW-1185">Reference proteome</keyword>
<name>A0AAP0QPG8_9ROSI</name>
<dbReference type="AlphaFoldDB" id="A0AAP0QPG8"/>
<evidence type="ECO:0000313" key="1">
    <source>
        <dbReference type="EMBL" id="KAK9207867.1"/>
    </source>
</evidence>
<dbReference type="Proteomes" id="UP001428341">
    <property type="component" value="Unassembled WGS sequence"/>
</dbReference>
<reference evidence="1 2" key="1">
    <citation type="submission" date="2024-05" db="EMBL/GenBank/DDBJ databases">
        <title>Haplotype-resolved chromosome-level genome assembly of Huyou (Citrus changshanensis).</title>
        <authorList>
            <person name="Miao C."/>
            <person name="Chen W."/>
            <person name="Wu Y."/>
            <person name="Wang L."/>
            <person name="Zhao S."/>
            <person name="Grierson D."/>
            <person name="Xu C."/>
            <person name="Chen K."/>
        </authorList>
    </citation>
    <scope>NUCLEOTIDE SEQUENCE [LARGE SCALE GENOMIC DNA]</scope>
    <source>
        <strain evidence="1">01-14</strain>
        <tissue evidence="1">Leaf</tissue>
    </source>
</reference>
<proteinExistence type="predicted"/>
<comment type="caution">
    <text evidence="1">The sequence shown here is derived from an EMBL/GenBank/DDBJ whole genome shotgun (WGS) entry which is preliminary data.</text>
</comment>
<sequence>MPGVSFFGEGKRKGNDRSFNVLKKQNFLFRISPSKEGHFSHCNHFRVSHYKTLVTASLRPSALDLGFSALC</sequence>
<organism evidence="1 2">
    <name type="scientific">Citrus x changshan-huyou</name>
    <dbReference type="NCBI Taxonomy" id="2935761"/>
    <lineage>
        <taxon>Eukaryota</taxon>
        <taxon>Viridiplantae</taxon>
        <taxon>Streptophyta</taxon>
        <taxon>Embryophyta</taxon>
        <taxon>Tracheophyta</taxon>
        <taxon>Spermatophyta</taxon>
        <taxon>Magnoliopsida</taxon>
        <taxon>eudicotyledons</taxon>
        <taxon>Gunneridae</taxon>
        <taxon>Pentapetalae</taxon>
        <taxon>rosids</taxon>
        <taxon>malvids</taxon>
        <taxon>Sapindales</taxon>
        <taxon>Rutaceae</taxon>
        <taxon>Aurantioideae</taxon>
        <taxon>Citrus</taxon>
    </lineage>
</organism>